<feature type="domain" description="Helicase C-terminal" evidence="5">
    <location>
        <begin position="1"/>
        <end position="93"/>
    </location>
</feature>
<dbReference type="PANTHER" id="PTHR47959:SF1">
    <property type="entry name" value="ATP-DEPENDENT RNA HELICASE DBPA"/>
    <property type="match status" value="1"/>
</dbReference>
<dbReference type="InterPro" id="IPR001650">
    <property type="entry name" value="Helicase_C-like"/>
</dbReference>
<keyword evidence="3" id="KW-0347">Helicase</keyword>
<dbReference type="GO" id="GO:0005829">
    <property type="term" value="C:cytosol"/>
    <property type="evidence" value="ECO:0007669"/>
    <property type="project" value="TreeGrafter"/>
</dbReference>
<name>A0A914PXH0_9BILA</name>
<evidence type="ECO:0000256" key="2">
    <source>
        <dbReference type="ARBA" id="ARBA00022801"/>
    </source>
</evidence>
<dbReference type="WBParaSite" id="PDA_v2.g21095.t1">
    <property type="protein sequence ID" value="PDA_v2.g21095.t1"/>
    <property type="gene ID" value="PDA_v2.g21095"/>
</dbReference>
<organism evidence="6 7">
    <name type="scientific">Panagrolaimus davidi</name>
    <dbReference type="NCBI Taxonomy" id="227884"/>
    <lineage>
        <taxon>Eukaryota</taxon>
        <taxon>Metazoa</taxon>
        <taxon>Ecdysozoa</taxon>
        <taxon>Nematoda</taxon>
        <taxon>Chromadorea</taxon>
        <taxon>Rhabditida</taxon>
        <taxon>Tylenchina</taxon>
        <taxon>Panagrolaimomorpha</taxon>
        <taxon>Panagrolaimoidea</taxon>
        <taxon>Panagrolaimidae</taxon>
        <taxon>Panagrolaimus</taxon>
    </lineage>
</organism>
<dbReference type="AlphaFoldDB" id="A0A914PXH0"/>
<dbReference type="InterPro" id="IPR027417">
    <property type="entry name" value="P-loop_NTPase"/>
</dbReference>
<evidence type="ECO:0000259" key="5">
    <source>
        <dbReference type="PROSITE" id="PS51194"/>
    </source>
</evidence>
<dbReference type="PROSITE" id="PS51194">
    <property type="entry name" value="HELICASE_CTER"/>
    <property type="match status" value="1"/>
</dbReference>
<dbReference type="SUPFAM" id="SSF52540">
    <property type="entry name" value="P-loop containing nucleoside triphosphate hydrolases"/>
    <property type="match status" value="1"/>
</dbReference>
<dbReference type="Proteomes" id="UP000887578">
    <property type="component" value="Unplaced"/>
</dbReference>
<evidence type="ECO:0000313" key="7">
    <source>
        <dbReference type="WBParaSite" id="PDA_v2.g21095.t1"/>
    </source>
</evidence>
<accession>A0A914PXH0</accession>
<dbReference type="GO" id="GO:0003724">
    <property type="term" value="F:RNA helicase activity"/>
    <property type="evidence" value="ECO:0007669"/>
    <property type="project" value="TreeGrafter"/>
</dbReference>
<evidence type="ECO:0000313" key="6">
    <source>
        <dbReference type="Proteomes" id="UP000887578"/>
    </source>
</evidence>
<keyword evidence="4" id="KW-0067">ATP-binding</keyword>
<dbReference type="GO" id="GO:0005524">
    <property type="term" value="F:ATP binding"/>
    <property type="evidence" value="ECO:0007669"/>
    <property type="project" value="UniProtKB-KW"/>
</dbReference>
<keyword evidence="1" id="KW-0547">Nucleotide-binding</keyword>
<keyword evidence="6" id="KW-1185">Reference proteome</keyword>
<keyword evidence="2" id="KW-0378">Hydrolase</keyword>
<reference evidence="7" key="1">
    <citation type="submission" date="2022-11" db="UniProtKB">
        <authorList>
            <consortium name="WormBaseParasite"/>
        </authorList>
    </citation>
    <scope>IDENTIFICATION</scope>
</reference>
<dbReference type="Gene3D" id="3.40.50.300">
    <property type="entry name" value="P-loop containing nucleotide triphosphate hydrolases"/>
    <property type="match status" value="1"/>
</dbReference>
<evidence type="ECO:0000256" key="1">
    <source>
        <dbReference type="ARBA" id="ARBA00022741"/>
    </source>
</evidence>
<dbReference type="GO" id="GO:0016787">
    <property type="term" value="F:hydrolase activity"/>
    <property type="evidence" value="ECO:0007669"/>
    <property type="project" value="UniProtKB-KW"/>
</dbReference>
<proteinExistence type="predicted"/>
<evidence type="ECO:0000256" key="4">
    <source>
        <dbReference type="ARBA" id="ARBA00022840"/>
    </source>
</evidence>
<protein>
    <submittedName>
        <fullName evidence="7">ATP-dependent RNA helicase</fullName>
    </submittedName>
</protein>
<dbReference type="PANTHER" id="PTHR47959">
    <property type="entry name" value="ATP-DEPENDENT RNA HELICASE RHLE-RELATED"/>
    <property type="match status" value="1"/>
</dbReference>
<dbReference type="InterPro" id="IPR050079">
    <property type="entry name" value="DEAD_box_RNA_helicase"/>
</dbReference>
<evidence type="ECO:0000256" key="3">
    <source>
        <dbReference type="ARBA" id="ARBA00022806"/>
    </source>
</evidence>
<sequence length="93" mass="10410">MQLQLKNINVLLTTNVEARGLDIAEVRNVTNYDAANNRDFHIHRTGGTGRGGQSSIAHTHLTKEDEAFAKNVLSTLTSDENREQICEFYFSTT</sequence>
<dbReference type="Pfam" id="PF00271">
    <property type="entry name" value="Helicase_C"/>
    <property type="match status" value="1"/>
</dbReference>